<dbReference type="PANTHER" id="PTHR14269:SF62">
    <property type="entry name" value="CDP-DIACYLGLYCEROL--GLYCEROL-3-PHOSPHATE 3-PHOSPHATIDYLTRANSFERASE 1, CHLOROPLASTIC"/>
    <property type="match status" value="1"/>
</dbReference>
<evidence type="ECO:0000256" key="13">
    <source>
        <dbReference type="ARBA" id="ARBA00023098"/>
    </source>
</evidence>
<comment type="pathway">
    <text evidence="4">Lipid metabolism.</text>
</comment>
<name>A0A1S1V888_9FIRM</name>
<evidence type="ECO:0000256" key="18">
    <source>
        <dbReference type="NCBIfam" id="TIGR00560"/>
    </source>
</evidence>
<feature type="transmembrane region" description="Helical" evidence="20">
    <location>
        <begin position="152"/>
        <end position="170"/>
    </location>
</feature>
<dbReference type="EMBL" id="MKIE01000002">
    <property type="protein sequence ID" value="OHW62813.1"/>
    <property type="molecule type" value="Genomic_DNA"/>
</dbReference>
<evidence type="ECO:0000256" key="2">
    <source>
        <dbReference type="ARBA" id="ARBA00004651"/>
    </source>
</evidence>
<comment type="similarity">
    <text evidence="5 19">Belongs to the CDP-alcohol phosphatidyltransferase class-I family.</text>
</comment>
<evidence type="ECO:0000256" key="5">
    <source>
        <dbReference type="ARBA" id="ARBA00010441"/>
    </source>
</evidence>
<keyword evidence="12 20" id="KW-1133">Transmembrane helix</keyword>
<dbReference type="NCBIfam" id="TIGR00560">
    <property type="entry name" value="pgsA"/>
    <property type="match status" value="1"/>
</dbReference>
<evidence type="ECO:0000256" key="17">
    <source>
        <dbReference type="ARBA" id="ARBA00048586"/>
    </source>
</evidence>
<dbReference type="InterPro" id="IPR048254">
    <property type="entry name" value="CDP_ALCOHOL_P_TRANSF_CS"/>
</dbReference>
<evidence type="ECO:0000313" key="22">
    <source>
        <dbReference type="Proteomes" id="UP000180254"/>
    </source>
</evidence>
<dbReference type="EC" id="2.7.8.5" evidence="6 18"/>
<accession>A0A1S1V888</accession>
<evidence type="ECO:0000256" key="3">
    <source>
        <dbReference type="ARBA" id="ARBA00005042"/>
    </source>
</evidence>
<evidence type="ECO:0000256" key="11">
    <source>
        <dbReference type="ARBA" id="ARBA00022692"/>
    </source>
</evidence>
<evidence type="ECO:0000256" key="1">
    <source>
        <dbReference type="ARBA" id="ARBA00003973"/>
    </source>
</evidence>
<dbReference type="InterPro" id="IPR050324">
    <property type="entry name" value="CDP-alcohol_PTase-I"/>
</dbReference>
<dbReference type="Pfam" id="PF01066">
    <property type="entry name" value="CDP-OH_P_transf"/>
    <property type="match status" value="1"/>
</dbReference>
<dbReference type="RefSeq" id="WP_071061540.1">
    <property type="nucleotide sequence ID" value="NZ_MKIE01000002.1"/>
</dbReference>
<reference evidence="21 22" key="1">
    <citation type="submission" date="2016-09" db="EMBL/GenBank/DDBJ databases">
        <title>Genome sequence of Eubacterium angustum.</title>
        <authorList>
            <person name="Poehlein A."/>
            <person name="Daniel R."/>
        </authorList>
    </citation>
    <scope>NUCLEOTIDE SEQUENCE [LARGE SCALE GENOMIC DNA]</scope>
    <source>
        <strain evidence="21 22">DSM 1989</strain>
    </source>
</reference>
<dbReference type="InterPro" id="IPR043130">
    <property type="entry name" value="CDP-OH_PTrfase_TM_dom"/>
</dbReference>
<evidence type="ECO:0000256" key="4">
    <source>
        <dbReference type="ARBA" id="ARBA00005189"/>
    </source>
</evidence>
<evidence type="ECO:0000256" key="10">
    <source>
        <dbReference type="ARBA" id="ARBA00022679"/>
    </source>
</evidence>
<dbReference type="InterPro" id="IPR000462">
    <property type="entry name" value="CDP-OH_P_trans"/>
</dbReference>
<keyword evidence="15" id="KW-0594">Phospholipid biosynthesis</keyword>
<organism evidence="21 22">
    <name type="scientific">Andreesenia angusta</name>
    <dbReference type="NCBI Taxonomy" id="39480"/>
    <lineage>
        <taxon>Bacteria</taxon>
        <taxon>Bacillati</taxon>
        <taxon>Bacillota</taxon>
        <taxon>Tissierellia</taxon>
        <taxon>Tissierellales</taxon>
        <taxon>Gottschalkiaceae</taxon>
        <taxon>Andreesenia</taxon>
    </lineage>
</organism>
<evidence type="ECO:0000256" key="8">
    <source>
        <dbReference type="ARBA" id="ARBA00022475"/>
    </source>
</evidence>
<evidence type="ECO:0000256" key="14">
    <source>
        <dbReference type="ARBA" id="ARBA00023136"/>
    </source>
</evidence>
<comment type="catalytic activity">
    <reaction evidence="17">
        <text>a CDP-1,2-diacyl-sn-glycerol + sn-glycerol 3-phosphate = a 1,2-diacyl-sn-glycero-3-phospho-(1'-sn-glycero-3'-phosphate) + CMP + H(+)</text>
        <dbReference type="Rhea" id="RHEA:12593"/>
        <dbReference type="ChEBI" id="CHEBI:15378"/>
        <dbReference type="ChEBI" id="CHEBI:57597"/>
        <dbReference type="ChEBI" id="CHEBI:58332"/>
        <dbReference type="ChEBI" id="CHEBI:60110"/>
        <dbReference type="ChEBI" id="CHEBI:60377"/>
        <dbReference type="EC" id="2.7.8.5"/>
    </reaction>
</comment>
<proteinExistence type="inferred from homology"/>
<comment type="function">
    <text evidence="1">This protein catalyzes the committed step to the synthesis of the acidic phospholipids.</text>
</comment>
<keyword evidence="16" id="KW-1208">Phospholipid metabolism</keyword>
<keyword evidence="14 20" id="KW-0472">Membrane</keyword>
<dbReference type="AlphaFoldDB" id="A0A1S1V888"/>
<dbReference type="STRING" id="39480.EUAN_05970"/>
<sequence length="179" mass="19969">MNLANKLTLLRIFLVPVFMFFLLVQMPYGEYLSVAIFILAALTDSLDGYIARNRNQVTKFGKFMDPLADKLLVTAALISLVEMGKLSAWVTFLIVAREFAITGLRVLAASENITIAASWWGKVKTITQMIAIVVLLLDNFPFSYLGFPFDSIMVGAAVVFTIISGADYLYKNRSVFMNM</sequence>
<dbReference type="GO" id="GO:0008444">
    <property type="term" value="F:CDP-diacylglycerol-glycerol-3-phosphate 3-phosphatidyltransferase activity"/>
    <property type="evidence" value="ECO:0007669"/>
    <property type="project" value="UniProtKB-UniRule"/>
</dbReference>
<dbReference type="GO" id="GO:0006655">
    <property type="term" value="P:phosphatidylglycerol biosynthetic process"/>
    <property type="evidence" value="ECO:0007669"/>
    <property type="project" value="UniProtKB-UniPathway"/>
</dbReference>
<keyword evidence="10 19" id="KW-0808">Transferase</keyword>
<evidence type="ECO:0000313" key="21">
    <source>
        <dbReference type="EMBL" id="OHW62813.1"/>
    </source>
</evidence>
<evidence type="ECO:0000256" key="19">
    <source>
        <dbReference type="RuleBase" id="RU003750"/>
    </source>
</evidence>
<keyword evidence="13" id="KW-0443">Lipid metabolism</keyword>
<evidence type="ECO:0000256" key="6">
    <source>
        <dbReference type="ARBA" id="ARBA00013170"/>
    </source>
</evidence>
<dbReference type="PIRSF" id="PIRSF000847">
    <property type="entry name" value="Phos_ph_gly_syn"/>
    <property type="match status" value="1"/>
</dbReference>
<evidence type="ECO:0000256" key="15">
    <source>
        <dbReference type="ARBA" id="ARBA00023209"/>
    </source>
</evidence>
<comment type="pathway">
    <text evidence="3">Phospholipid metabolism; phosphatidylglycerol biosynthesis; phosphatidylglycerol from CDP-diacylglycerol: step 1/2.</text>
</comment>
<dbReference type="GO" id="GO:0005886">
    <property type="term" value="C:plasma membrane"/>
    <property type="evidence" value="ECO:0007669"/>
    <property type="project" value="UniProtKB-SubCell"/>
</dbReference>
<dbReference type="PROSITE" id="PS00379">
    <property type="entry name" value="CDP_ALCOHOL_P_TRANSF"/>
    <property type="match status" value="1"/>
</dbReference>
<gene>
    <name evidence="21" type="primary">pgsA_2</name>
    <name evidence="21" type="ORF">EUAN_05970</name>
</gene>
<feature type="transmembrane region" description="Helical" evidence="20">
    <location>
        <begin position="7"/>
        <end position="25"/>
    </location>
</feature>
<evidence type="ECO:0000256" key="7">
    <source>
        <dbReference type="ARBA" id="ARBA00014944"/>
    </source>
</evidence>
<comment type="subcellular location">
    <subcellularLocation>
        <location evidence="2">Cell membrane</location>
        <topology evidence="2">Multi-pass membrane protein</topology>
    </subcellularLocation>
</comment>
<dbReference type="OrthoDB" id="9796672at2"/>
<keyword evidence="22" id="KW-1185">Reference proteome</keyword>
<evidence type="ECO:0000256" key="16">
    <source>
        <dbReference type="ARBA" id="ARBA00023264"/>
    </source>
</evidence>
<protein>
    <recommendedName>
        <fullName evidence="7 18">CDP-diacylglycerol--glycerol-3-phosphate 3-phosphatidyltransferase</fullName>
        <ecNumber evidence="6 18">2.7.8.5</ecNumber>
    </recommendedName>
</protein>
<dbReference type="InterPro" id="IPR004570">
    <property type="entry name" value="Phosphatidylglycerol_P_synth"/>
</dbReference>
<dbReference type="UniPathway" id="UPA00084">
    <property type="reaction ID" value="UER00503"/>
</dbReference>
<dbReference type="Gene3D" id="1.20.120.1760">
    <property type="match status" value="1"/>
</dbReference>
<comment type="caution">
    <text evidence="21">The sequence shown here is derived from an EMBL/GenBank/DDBJ whole genome shotgun (WGS) entry which is preliminary data.</text>
</comment>
<evidence type="ECO:0000256" key="9">
    <source>
        <dbReference type="ARBA" id="ARBA00022516"/>
    </source>
</evidence>
<dbReference type="PANTHER" id="PTHR14269">
    <property type="entry name" value="CDP-DIACYLGLYCEROL--GLYCEROL-3-PHOSPHATE 3-PHOSPHATIDYLTRANSFERASE-RELATED"/>
    <property type="match status" value="1"/>
</dbReference>
<dbReference type="Proteomes" id="UP000180254">
    <property type="component" value="Unassembled WGS sequence"/>
</dbReference>
<keyword evidence="11 20" id="KW-0812">Transmembrane</keyword>
<dbReference type="FunFam" id="1.20.120.1760:FF:000004">
    <property type="entry name" value="CDP-diacylglycerol--glycerol-3-phosphate 3-phosphatidyltransferase"/>
    <property type="match status" value="1"/>
</dbReference>
<keyword evidence="8" id="KW-1003">Cell membrane</keyword>
<evidence type="ECO:0000256" key="20">
    <source>
        <dbReference type="SAM" id="Phobius"/>
    </source>
</evidence>
<keyword evidence="9" id="KW-0444">Lipid biosynthesis</keyword>
<evidence type="ECO:0000256" key="12">
    <source>
        <dbReference type="ARBA" id="ARBA00022989"/>
    </source>
</evidence>